<organism evidence="3 4">
    <name type="scientific">Agromyces mediolanus</name>
    <name type="common">Corynebacterium mediolanum</name>
    <dbReference type="NCBI Taxonomy" id="41986"/>
    <lineage>
        <taxon>Bacteria</taxon>
        <taxon>Bacillati</taxon>
        <taxon>Actinomycetota</taxon>
        <taxon>Actinomycetes</taxon>
        <taxon>Micrococcales</taxon>
        <taxon>Microbacteriaceae</taxon>
        <taxon>Agromyces</taxon>
    </lineage>
</organism>
<dbReference type="EMBL" id="BMRJ01000001">
    <property type="protein sequence ID" value="GGR12178.1"/>
    <property type="molecule type" value="Genomic_DNA"/>
</dbReference>
<dbReference type="InterPro" id="IPR036291">
    <property type="entry name" value="NAD(P)-bd_dom_sf"/>
</dbReference>
<protein>
    <submittedName>
        <fullName evidence="3">Reductase</fullName>
    </submittedName>
</protein>
<sequence length="331" mass="35454">MEILILGGTQWLGRELAREALRRDHLVTCLARGEVGGVADGARLVVADRSRADAYDAVADRRWDAVIDVTRQPGFARRAAAALAGAADRAVAISSGNVYARHDEPGADESAELLPPLESDESDPETYGEAKSAIELAYREAFGDRALVVRPGLIGGPGDASGRSGYWVARAARDDEPMLVPAIRDAAAQFVDVRDLVAWTLDAIERGLGGAFDLVGDRSTFGAVLDASVAVGGFAGEQLEADPDWLLGQGVAEWAGESSLPLWIAEPGWHAFQDHSNAAAKREGFAPRPIEQTLADLLAWEREQGLDRERRAGLTAERERELVALLRASRG</sequence>
<dbReference type="RefSeq" id="WP_189083339.1">
    <property type="nucleotide sequence ID" value="NZ_BMRJ01000001.1"/>
</dbReference>
<dbReference type="InterPro" id="IPR001509">
    <property type="entry name" value="Epimerase_deHydtase"/>
</dbReference>
<feature type="region of interest" description="Disordered" evidence="1">
    <location>
        <begin position="101"/>
        <end position="125"/>
    </location>
</feature>
<reference evidence="3" key="1">
    <citation type="journal article" date="2014" name="Int. J. Syst. Evol. Microbiol.">
        <title>Complete genome sequence of Corynebacterium casei LMG S-19264T (=DSM 44701T), isolated from a smear-ripened cheese.</title>
        <authorList>
            <consortium name="US DOE Joint Genome Institute (JGI-PGF)"/>
            <person name="Walter F."/>
            <person name="Albersmeier A."/>
            <person name="Kalinowski J."/>
            <person name="Ruckert C."/>
        </authorList>
    </citation>
    <scope>NUCLEOTIDE SEQUENCE</scope>
    <source>
        <strain evidence="3">JCM 3346</strain>
    </source>
</reference>
<name>A0A918F7B4_AGRME</name>
<evidence type="ECO:0000313" key="3">
    <source>
        <dbReference type="EMBL" id="GGR12178.1"/>
    </source>
</evidence>
<feature type="domain" description="NAD-dependent epimerase/dehydratase" evidence="2">
    <location>
        <begin position="3"/>
        <end position="206"/>
    </location>
</feature>
<dbReference type="SUPFAM" id="SSF51735">
    <property type="entry name" value="NAD(P)-binding Rossmann-fold domains"/>
    <property type="match status" value="1"/>
</dbReference>
<comment type="caution">
    <text evidence="3">The sequence shown here is derived from an EMBL/GenBank/DDBJ whole genome shotgun (WGS) entry which is preliminary data.</text>
</comment>
<keyword evidence="4" id="KW-1185">Reference proteome</keyword>
<evidence type="ECO:0000256" key="1">
    <source>
        <dbReference type="SAM" id="MobiDB-lite"/>
    </source>
</evidence>
<accession>A0A918F7B4</accession>
<dbReference type="AlphaFoldDB" id="A0A918F7B4"/>
<dbReference type="PANTHER" id="PTHR43245:SF13">
    <property type="entry name" value="UDP-D-APIOSE_UDP-D-XYLOSE SYNTHASE 2"/>
    <property type="match status" value="1"/>
</dbReference>
<reference evidence="3" key="2">
    <citation type="submission" date="2020-09" db="EMBL/GenBank/DDBJ databases">
        <authorList>
            <person name="Sun Q."/>
            <person name="Ohkuma M."/>
        </authorList>
    </citation>
    <scope>NUCLEOTIDE SEQUENCE</scope>
    <source>
        <strain evidence="3">JCM 3346</strain>
    </source>
</reference>
<dbReference type="Proteomes" id="UP000610303">
    <property type="component" value="Unassembled WGS sequence"/>
</dbReference>
<dbReference type="InterPro" id="IPR050177">
    <property type="entry name" value="Lipid_A_modif_metabolic_enz"/>
</dbReference>
<dbReference type="Gene3D" id="3.40.50.720">
    <property type="entry name" value="NAD(P)-binding Rossmann-like Domain"/>
    <property type="match status" value="1"/>
</dbReference>
<dbReference type="Pfam" id="PF01370">
    <property type="entry name" value="Epimerase"/>
    <property type="match status" value="1"/>
</dbReference>
<proteinExistence type="predicted"/>
<evidence type="ECO:0000313" key="4">
    <source>
        <dbReference type="Proteomes" id="UP000610303"/>
    </source>
</evidence>
<evidence type="ECO:0000259" key="2">
    <source>
        <dbReference type="Pfam" id="PF01370"/>
    </source>
</evidence>
<gene>
    <name evidence="3" type="ORF">GCM10010196_00720</name>
</gene>
<dbReference type="PANTHER" id="PTHR43245">
    <property type="entry name" value="BIFUNCTIONAL POLYMYXIN RESISTANCE PROTEIN ARNA"/>
    <property type="match status" value="1"/>
</dbReference>